<dbReference type="AlphaFoldDB" id="A0A0F9N002"/>
<evidence type="ECO:0000313" key="1">
    <source>
        <dbReference type="EMBL" id="KKM82210.1"/>
    </source>
</evidence>
<name>A0A0F9N002_9ZZZZ</name>
<accession>A0A0F9N002</accession>
<organism evidence="1">
    <name type="scientific">marine sediment metagenome</name>
    <dbReference type="NCBI Taxonomy" id="412755"/>
    <lineage>
        <taxon>unclassified sequences</taxon>
        <taxon>metagenomes</taxon>
        <taxon>ecological metagenomes</taxon>
    </lineage>
</organism>
<comment type="caution">
    <text evidence="1">The sequence shown here is derived from an EMBL/GenBank/DDBJ whole genome shotgun (WGS) entry which is preliminary data.</text>
</comment>
<sequence>MKKIIWVQDDQYCSYCGSPYVQDVNNINQSNTMLCNCKNKECNGYTIAQETEIEV</sequence>
<reference evidence="1" key="1">
    <citation type="journal article" date="2015" name="Nature">
        <title>Complex archaea that bridge the gap between prokaryotes and eukaryotes.</title>
        <authorList>
            <person name="Spang A."/>
            <person name="Saw J.H."/>
            <person name="Jorgensen S.L."/>
            <person name="Zaremba-Niedzwiedzka K."/>
            <person name="Martijn J."/>
            <person name="Lind A.E."/>
            <person name="van Eijk R."/>
            <person name="Schleper C."/>
            <person name="Guy L."/>
            <person name="Ettema T.J."/>
        </authorList>
    </citation>
    <scope>NUCLEOTIDE SEQUENCE</scope>
</reference>
<protein>
    <submittedName>
        <fullName evidence="1">Uncharacterized protein</fullName>
    </submittedName>
</protein>
<dbReference type="EMBL" id="LAZR01007898">
    <property type="protein sequence ID" value="KKM82210.1"/>
    <property type="molecule type" value="Genomic_DNA"/>
</dbReference>
<proteinExistence type="predicted"/>
<gene>
    <name evidence="1" type="ORF">LCGC14_1321950</name>
</gene>